<evidence type="ECO:0000313" key="4">
    <source>
        <dbReference type="EMBL" id="GAX58517.1"/>
    </source>
</evidence>
<sequence length="759" mass="83626">MPKPIRIRRLRALRRSAVALACASVMALTGLAGSTLATAAPKPLDPGKRCDELYGLPSSTSPTVDLPEFDASRAKSQWDEYEYVNPAKEWDGLGPPSATKEAALSKLTKAPATQPDRVWWRWLQQKDKYPKFEDYRDAKFITNSGNDPRGKAFERKVIKDHGLVGPDWICQKEVEFKDPDTGKTYRRKLDAYNTRTNQILEIKSNGSPDRREIPKDLAWAKDPNWKDSRAKFVFAEPQKADAKKFLGDMRQIAGDRVTEYNYRSDRVELAPKGGQRATSGLLEPPGQSGSTRGGATDLIRESRPTPKDMAEYLNRRNVANPGGLPRGPGGVDFSTLDLKYIGKPVKGKGVDFAFDANEDPTENSGWGGKAKAQLISDAFFTWLALSPDKFWVNLNPDEPDRVMDAKFGKTDAGRVLLEADLQMKHDFYKAMDPDTDLGKRYWAALPKQNGYPCMPGLRNWIEPKTAQVREQDGGIYILDTPLRLKSTAQTTITPGPGTPICTPNEAETKAAQRVIDQMIVPVVEKTINTAPQYADLRRVYTARVAAEYIRQQDAKTPSDYHKIINSGDVSRWPLRAPNQNWTREALFNKYRYIYTHGEFEYKIPANGSVQVYLVGGVDMSKQPKHNVSKARFTAQHRYLPRQAQTSVKTLTDNTEMTGQVLLGANTAADDTGTSTPTPTPTPTPTHTGKPTPAPTHSGGGGGSTHTPAPATPAPSEPGGDLAHTGNDSPIGLISGIAAALAVAGGALVWWMRRRKTAQE</sequence>
<dbReference type="AlphaFoldDB" id="A0A286PG38"/>
<keyword evidence="2" id="KW-0812">Transmembrane</keyword>
<keyword evidence="2" id="KW-1133">Transmembrane helix</keyword>
<protein>
    <recommendedName>
        <fullName evidence="6">Gram-positive cocci surface proteins LPxTG domain-containing protein</fullName>
    </recommendedName>
</protein>
<comment type="caution">
    <text evidence="4">The sequence shown here is derived from an EMBL/GenBank/DDBJ whole genome shotgun (WGS) entry which is preliminary data.</text>
</comment>
<keyword evidence="2" id="KW-0472">Membrane</keyword>
<feature type="chain" id="PRO_5012990464" description="Gram-positive cocci surface proteins LPxTG domain-containing protein" evidence="3">
    <location>
        <begin position="40"/>
        <end position="759"/>
    </location>
</feature>
<evidence type="ECO:0000256" key="1">
    <source>
        <dbReference type="SAM" id="MobiDB-lite"/>
    </source>
</evidence>
<feature type="transmembrane region" description="Helical" evidence="2">
    <location>
        <begin position="730"/>
        <end position="750"/>
    </location>
</feature>
<evidence type="ECO:0000313" key="5">
    <source>
        <dbReference type="Proteomes" id="UP000217446"/>
    </source>
</evidence>
<keyword evidence="3" id="KW-0732">Signal</keyword>
<evidence type="ECO:0008006" key="6">
    <source>
        <dbReference type="Google" id="ProtNLM"/>
    </source>
</evidence>
<feature type="signal peptide" evidence="3">
    <location>
        <begin position="1"/>
        <end position="39"/>
    </location>
</feature>
<gene>
    <name evidence="4" type="ORF">SO3561_10090</name>
</gene>
<proteinExistence type="predicted"/>
<evidence type="ECO:0000256" key="3">
    <source>
        <dbReference type="SAM" id="SignalP"/>
    </source>
</evidence>
<feature type="compositionally biased region" description="Low complexity" evidence="1">
    <location>
        <begin position="666"/>
        <end position="676"/>
    </location>
</feature>
<evidence type="ECO:0000256" key="2">
    <source>
        <dbReference type="SAM" id="Phobius"/>
    </source>
</evidence>
<organism evidence="4 5">
    <name type="scientific">Streptomyces olivochromogenes</name>
    <dbReference type="NCBI Taxonomy" id="1963"/>
    <lineage>
        <taxon>Bacteria</taxon>
        <taxon>Bacillati</taxon>
        <taxon>Actinomycetota</taxon>
        <taxon>Actinomycetes</taxon>
        <taxon>Kitasatosporales</taxon>
        <taxon>Streptomycetaceae</taxon>
        <taxon>Streptomyces</taxon>
    </lineage>
</organism>
<dbReference type="RefSeq" id="WP_067385608.1">
    <property type="nucleotide sequence ID" value="NZ_BDQI01000055.1"/>
</dbReference>
<feature type="region of interest" description="Disordered" evidence="1">
    <location>
        <begin position="269"/>
        <end position="306"/>
    </location>
</feature>
<keyword evidence="5" id="KW-1185">Reference proteome</keyword>
<name>A0A286PG38_STROL</name>
<feature type="compositionally biased region" description="Low complexity" evidence="1">
    <location>
        <begin position="684"/>
        <end position="696"/>
    </location>
</feature>
<dbReference type="Proteomes" id="UP000217446">
    <property type="component" value="Unassembled WGS sequence"/>
</dbReference>
<dbReference type="EMBL" id="BDQI01000055">
    <property type="protein sequence ID" value="GAX58517.1"/>
    <property type="molecule type" value="Genomic_DNA"/>
</dbReference>
<reference evidence="5" key="1">
    <citation type="submission" date="2017-05" db="EMBL/GenBank/DDBJ databases">
        <title>Streptomyces olivochromogenes NBRC 3561 whole genome shotgun sequence.</title>
        <authorList>
            <person name="Dohra H."/>
            <person name="Kodani S."/>
        </authorList>
    </citation>
    <scope>NUCLEOTIDE SEQUENCE [LARGE SCALE GENOMIC DNA]</scope>
    <source>
        <strain evidence="5">NBRC 3561</strain>
    </source>
</reference>
<accession>A0A286PG38</accession>
<feature type="region of interest" description="Disordered" evidence="1">
    <location>
        <begin position="665"/>
        <end position="726"/>
    </location>
</feature>